<reference evidence="2" key="1">
    <citation type="journal article" date="2020" name="Nature">
        <title>Giant virus diversity and host interactions through global metagenomics.</title>
        <authorList>
            <person name="Schulz F."/>
            <person name="Roux S."/>
            <person name="Paez-Espino D."/>
            <person name="Jungbluth S."/>
            <person name="Walsh D.A."/>
            <person name="Denef V.J."/>
            <person name="McMahon K.D."/>
            <person name="Konstantinidis K.T."/>
            <person name="Eloe-Fadrosh E.A."/>
            <person name="Kyrpides N.C."/>
            <person name="Woyke T."/>
        </authorList>
    </citation>
    <scope>NUCLEOTIDE SEQUENCE</scope>
    <source>
        <strain evidence="2">GVMAG-M-3300009155-48</strain>
    </source>
</reference>
<keyword evidence="1" id="KW-0472">Membrane</keyword>
<feature type="transmembrane region" description="Helical" evidence="1">
    <location>
        <begin position="15"/>
        <end position="35"/>
    </location>
</feature>
<proteinExistence type="predicted"/>
<keyword evidence="1" id="KW-0812">Transmembrane</keyword>
<evidence type="ECO:0000313" key="2">
    <source>
        <dbReference type="EMBL" id="QHT31653.1"/>
    </source>
</evidence>
<feature type="transmembrane region" description="Helical" evidence="1">
    <location>
        <begin position="64"/>
        <end position="82"/>
    </location>
</feature>
<feature type="transmembrane region" description="Helical" evidence="1">
    <location>
        <begin position="94"/>
        <end position="114"/>
    </location>
</feature>
<name>A0A6C0ET15_9ZZZZ</name>
<evidence type="ECO:0000256" key="1">
    <source>
        <dbReference type="SAM" id="Phobius"/>
    </source>
</evidence>
<feature type="transmembrane region" description="Helical" evidence="1">
    <location>
        <begin position="154"/>
        <end position="174"/>
    </location>
</feature>
<keyword evidence="1" id="KW-1133">Transmembrane helix</keyword>
<dbReference type="AlphaFoldDB" id="A0A6C0ET15"/>
<sequence length="180" mass="21556">MFKQHTDNIVLIPQHISRIALISVQFILFVCYLAYIYEYTRLCILLFGLYVSSIFHWNKVKYEGIVKTIDILFANGVFLHVTIFDCNRFIYRNIWYVTAIISIAGFITNEYLFYHQVLKYKNKRVIFNGKYWYFSLDYTNPNTMNRELAYYRSTFTHMFFVHILPTTVCAYLGVSSYINK</sequence>
<accession>A0A6C0ET15</accession>
<protein>
    <submittedName>
        <fullName evidence="2">Uncharacterized protein</fullName>
    </submittedName>
</protein>
<organism evidence="2">
    <name type="scientific">viral metagenome</name>
    <dbReference type="NCBI Taxonomy" id="1070528"/>
    <lineage>
        <taxon>unclassified sequences</taxon>
        <taxon>metagenomes</taxon>
        <taxon>organismal metagenomes</taxon>
    </lineage>
</organism>
<dbReference type="EMBL" id="MN738924">
    <property type="protein sequence ID" value="QHT31653.1"/>
    <property type="molecule type" value="Genomic_DNA"/>
</dbReference>